<keyword evidence="2" id="KW-0238">DNA-binding</keyword>
<dbReference type="RefSeq" id="WP_136793029.1">
    <property type="nucleotide sequence ID" value="NZ_SWAU01000123.1"/>
</dbReference>
<proteinExistence type="predicted"/>
<dbReference type="Pfam" id="PF12802">
    <property type="entry name" value="MarR_2"/>
    <property type="match status" value="1"/>
</dbReference>
<dbReference type="SUPFAM" id="SSF46785">
    <property type="entry name" value="Winged helix' DNA-binding domain"/>
    <property type="match status" value="1"/>
</dbReference>
<dbReference type="InterPro" id="IPR036388">
    <property type="entry name" value="WH-like_DNA-bd_sf"/>
</dbReference>
<evidence type="ECO:0000259" key="4">
    <source>
        <dbReference type="PROSITE" id="PS50995"/>
    </source>
</evidence>
<dbReference type="PANTHER" id="PTHR33164:SF64">
    <property type="entry name" value="TRANSCRIPTIONAL REGULATOR SLYA"/>
    <property type="match status" value="1"/>
</dbReference>
<gene>
    <name evidence="5" type="ORF">FAZ78_13315</name>
</gene>
<name>A0A4U0Z0Y4_9RHOB</name>
<dbReference type="GO" id="GO:0006950">
    <property type="term" value="P:response to stress"/>
    <property type="evidence" value="ECO:0007669"/>
    <property type="project" value="TreeGrafter"/>
</dbReference>
<feature type="domain" description="HTH marR-type" evidence="4">
    <location>
        <begin position="4"/>
        <end position="134"/>
    </location>
</feature>
<evidence type="ECO:0000256" key="3">
    <source>
        <dbReference type="ARBA" id="ARBA00023163"/>
    </source>
</evidence>
<evidence type="ECO:0000313" key="5">
    <source>
        <dbReference type="EMBL" id="TKA96094.1"/>
    </source>
</evidence>
<sequence length="142" mass="15429">MPGHSATLETLLRVIRELRRGYDRSAADVGLTLSRARVLTTLAGMEGATQAELAAALGIEPPTLKRQVEALERDGFLERRGIDGDARKRALFLTAKAQSAGITKFVRALRSELFEGVAEEDLPRVHAALERIAANAARLSRP</sequence>
<dbReference type="InterPro" id="IPR000835">
    <property type="entry name" value="HTH_MarR-typ"/>
</dbReference>
<dbReference type="PRINTS" id="PR00598">
    <property type="entry name" value="HTHMARR"/>
</dbReference>
<dbReference type="EMBL" id="SWAU01000123">
    <property type="protein sequence ID" value="TKA96094.1"/>
    <property type="molecule type" value="Genomic_DNA"/>
</dbReference>
<keyword evidence="1" id="KW-0805">Transcription regulation</keyword>
<comment type="caution">
    <text evidence="5">The sequence shown here is derived from an EMBL/GenBank/DDBJ whole genome shotgun (WGS) entry which is preliminary data.</text>
</comment>
<dbReference type="Proteomes" id="UP000306340">
    <property type="component" value="Unassembled WGS sequence"/>
</dbReference>
<protein>
    <submittedName>
        <fullName evidence="5">Winged helix-turn-helix transcriptional regulator</fullName>
    </submittedName>
</protein>
<keyword evidence="3" id="KW-0804">Transcription</keyword>
<evidence type="ECO:0000256" key="1">
    <source>
        <dbReference type="ARBA" id="ARBA00023015"/>
    </source>
</evidence>
<reference evidence="5 6" key="1">
    <citation type="submission" date="2019-04" db="EMBL/GenBank/DDBJ databases">
        <title>Crypto-aerobic microbial life in anoxic (sulfidic) marine sediments.</title>
        <authorList>
            <person name="Bhattacharya S."/>
            <person name="Roy C."/>
            <person name="Mondal N."/>
            <person name="Sarkar J."/>
            <person name="Mandal S."/>
            <person name="Rameez M.J."/>
            <person name="Ghosh W."/>
        </authorList>
    </citation>
    <scope>NUCLEOTIDE SEQUENCE [LARGE SCALE GENOMIC DNA]</scope>
    <source>
        <strain evidence="5 6">SBBC</strain>
    </source>
</reference>
<dbReference type="Gene3D" id="1.10.10.10">
    <property type="entry name" value="Winged helix-like DNA-binding domain superfamily/Winged helix DNA-binding domain"/>
    <property type="match status" value="1"/>
</dbReference>
<evidence type="ECO:0000313" key="6">
    <source>
        <dbReference type="Proteomes" id="UP000306340"/>
    </source>
</evidence>
<dbReference type="GO" id="GO:0003677">
    <property type="term" value="F:DNA binding"/>
    <property type="evidence" value="ECO:0007669"/>
    <property type="project" value="UniProtKB-KW"/>
</dbReference>
<dbReference type="InterPro" id="IPR036390">
    <property type="entry name" value="WH_DNA-bd_sf"/>
</dbReference>
<organism evidence="5 6">
    <name type="scientific">Cereibacter changlensis</name>
    <dbReference type="NCBI Taxonomy" id="402884"/>
    <lineage>
        <taxon>Bacteria</taxon>
        <taxon>Pseudomonadati</taxon>
        <taxon>Pseudomonadota</taxon>
        <taxon>Alphaproteobacteria</taxon>
        <taxon>Rhodobacterales</taxon>
        <taxon>Paracoccaceae</taxon>
        <taxon>Cereibacter</taxon>
    </lineage>
</organism>
<dbReference type="GO" id="GO:0003700">
    <property type="term" value="F:DNA-binding transcription factor activity"/>
    <property type="evidence" value="ECO:0007669"/>
    <property type="project" value="InterPro"/>
</dbReference>
<dbReference type="PROSITE" id="PS50995">
    <property type="entry name" value="HTH_MARR_2"/>
    <property type="match status" value="1"/>
</dbReference>
<dbReference type="InterPro" id="IPR039422">
    <property type="entry name" value="MarR/SlyA-like"/>
</dbReference>
<accession>A0A4U0Z0Y4</accession>
<dbReference type="AlphaFoldDB" id="A0A4U0Z0Y4"/>
<dbReference type="SMART" id="SM00347">
    <property type="entry name" value="HTH_MARR"/>
    <property type="match status" value="1"/>
</dbReference>
<evidence type="ECO:0000256" key="2">
    <source>
        <dbReference type="ARBA" id="ARBA00023125"/>
    </source>
</evidence>
<dbReference type="PANTHER" id="PTHR33164">
    <property type="entry name" value="TRANSCRIPTIONAL REGULATOR, MARR FAMILY"/>
    <property type="match status" value="1"/>
</dbReference>